<accession>A0A165LWY7</accession>
<feature type="compositionally biased region" description="Low complexity" evidence="1">
    <location>
        <begin position="341"/>
        <end position="352"/>
    </location>
</feature>
<feature type="compositionally biased region" description="Basic and acidic residues" evidence="1">
    <location>
        <begin position="707"/>
        <end position="716"/>
    </location>
</feature>
<sequence>MPSSPRDMATQPAQSLPSFTQAFSSPSLNRLTSGNNVLPPIHRLASPSDRPRQSPSGRASPQQAADRKHNRRKRLHAESSAGEARDDESGSDEHRSPRAVRIKEEADHDAPTQAPAAARPEPSSKDAREAANASMPPEGRAPPQKRRRVTISGGSNSINTSVSSPTSDNLKSMSPVFMGFTVGRDDPQALEQMRSMLTVKQKQKELIEQRRGSTASIVSTVPPSVNIVNPPEHEESERGVRGPPKAQPQASTQSTSATGKSGGRSPNIPQSQLAADRRRSVAAPAPSQSHPPHPHPPHPVHSSRSSTSSMRHDSPSTLIAAHPQPQQLPPPPLPPPPRAESSTFVHSTTSSVAAHHTLPAPPISFANRRAGRQLGGAKGKPADILINPRASHPENQPAIQSAPPVPRADPTGRFGTMAVPSLPQISGTVHRHAASRVPPTPTRLTVARNPGPSHLGPGAGGAGARSPQNASVPIASSLVPPTPATLQHPSYSSERSAFLAPFEVFYDALADSKQLKNWLAEQLQKSHALAAGLQRQQEQLDELVEAAVERRVGAMREEMYTLHQRVEELEQALRGRGTIPSQSYSPLTGSVGVKGKGKANGMVPAVAPESYTFPPVDPHMRRPDPVRGAPSPGDYDSRSYPGSETASPAPFDVGRRLSVSAVRMAPREPPEPSHTRRTLAVHPTTRERELSGPGYPPPPSGHAGGYGKDRDRDVRAPRVAASLSQSTSRGSVTHLHPSNEDPPERRSTAYQYRAERRGSPASGDERPEGAHPPPRRDPAYRSPPGHARSPRDDS</sequence>
<reference evidence="2 3" key="1">
    <citation type="journal article" date="2016" name="Mol. Biol. Evol.">
        <title>Comparative Genomics of Early-Diverging Mushroom-Forming Fungi Provides Insights into the Origins of Lignocellulose Decay Capabilities.</title>
        <authorList>
            <person name="Nagy L.G."/>
            <person name="Riley R."/>
            <person name="Tritt A."/>
            <person name="Adam C."/>
            <person name="Daum C."/>
            <person name="Floudas D."/>
            <person name="Sun H."/>
            <person name="Yadav J.S."/>
            <person name="Pangilinan J."/>
            <person name="Larsson K.H."/>
            <person name="Matsuura K."/>
            <person name="Barry K."/>
            <person name="Labutti K."/>
            <person name="Kuo R."/>
            <person name="Ohm R.A."/>
            <person name="Bhattacharya S.S."/>
            <person name="Shirouzu T."/>
            <person name="Yoshinaga Y."/>
            <person name="Martin F.M."/>
            <person name="Grigoriev I.V."/>
            <person name="Hibbett D.S."/>
        </authorList>
    </citation>
    <scope>NUCLEOTIDE SEQUENCE [LARGE SCALE GENOMIC DNA]</scope>
    <source>
        <strain evidence="2 3">L-15889</strain>
    </source>
</reference>
<evidence type="ECO:0000313" key="2">
    <source>
        <dbReference type="EMBL" id="KZT64955.1"/>
    </source>
</evidence>
<dbReference type="EMBL" id="KV429115">
    <property type="protein sequence ID" value="KZT64955.1"/>
    <property type="molecule type" value="Genomic_DNA"/>
</dbReference>
<feature type="region of interest" description="Disordered" evidence="1">
    <location>
        <begin position="612"/>
        <end position="794"/>
    </location>
</feature>
<feature type="compositionally biased region" description="Polar residues" evidence="1">
    <location>
        <begin position="212"/>
        <end position="227"/>
    </location>
</feature>
<gene>
    <name evidence="2" type="ORF">DAEQUDRAFT_570442</name>
</gene>
<feature type="compositionally biased region" description="Basic and acidic residues" evidence="1">
    <location>
        <begin position="737"/>
        <end position="779"/>
    </location>
</feature>
<feature type="compositionally biased region" description="Low complexity" evidence="1">
    <location>
        <begin position="300"/>
        <end position="309"/>
    </location>
</feature>
<feature type="compositionally biased region" description="Polar residues" evidence="1">
    <location>
        <begin position="11"/>
        <end position="36"/>
    </location>
</feature>
<feature type="region of interest" description="Disordered" evidence="1">
    <location>
        <begin position="202"/>
        <end position="489"/>
    </location>
</feature>
<feature type="compositionally biased region" description="Pro residues" evidence="1">
    <location>
        <begin position="326"/>
        <end position="338"/>
    </location>
</feature>
<feature type="compositionally biased region" description="Polar residues" evidence="1">
    <location>
        <begin position="53"/>
        <end position="63"/>
    </location>
</feature>
<dbReference type="Proteomes" id="UP000076727">
    <property type="component" value="Unassembled WGS sequence"/>
</dbReference>
<feature type="compositionally biased region" description="Polar residues" evidence="1">
    <location>
        <begin position="248"/>
        <end position="259"/>
    </location>
</feature>
<protein>
    <submittedName>
        <fullName evidence="2">Uncharacterized protein</fullName>
    </submittedName>
</protein>
<evidence type="ECO:0000256" key="1">
    <source>
        <dbReference type="SAM" id="MobiDB-lite"/>
    </source>
</evidence>
<name>A0A165LWY7_9APHY</name>
<feature type="compositionally biased region" description="Basic and acidic residues" evidence="1">
    <location>
        <begin position="83"/>
        <end position="110"/>
    </location>
</feature>
<feature type="compositionally biased region" description="Basic and acidic residues" evidence="1">
    <location>
        <begin position="231"/>
        <end position="240"/>
    </location>
</feature>
<feature type="compositionally biased region" description="Basic and acidic residues" evidence="1">
    <location>
        <begin position="202"/>
        <end position="211"/>
    </location>
</feature>
<feature type="compositionally biased region" description="Basic and acidic residues" evidence="1">
    <location>
        <begin position="665"/>
        <end position="674"/>
    </location>
</feature>
<feature type="compositionally biased region" description="Polar residues" evidence="1">
    <location>
        <begin position="152"/>
        <end position="172"/>
    </location>
</feature>
<feature type="compositionally biased region" description="Polar residues" evidence="1">
    <location>
        <begin position="722"/>
        <end position="731"/>
    </location>
</feature>
<evidence type="ECO:0000313" key="3">
    <source>
        <dbReference type="Proteomes" id="UP000076727"/>
    </source>
</evidence>
<dbReference type="OrthoDB" id="2138242at2759"/>
<proteinExistence type="predicted"/>
<keyword evidence="3" id="KW-1185">Reference proteome</keyword>
<dbReference type="AlphaFoldDB" id="A0A165LWY7"/>
<feature type="region of interest" description="Disordered" evidence="1">
    <location>
        <begin position="1"/>
        <end position="174"/>
    </location>
</feature>
<organism evidence="2 3">
    <name type="scientific">Daedalea quercina L-15889</name>
    <dbReference type="NCBI Taxonomy" id="1314783"/>
    <lineage>
        <taxon>Eukaryota</taxon>
        <taxon>Fungi</taxon>
        <taxon>Dikarya</taxon>
        <taxon>Basidiomycota</taxon>
        <taxon>Agaricomycotina</taxon>
        <taxon>Agaricomycetes</taxon>
        <taxon>Polyporales</taxon>
        <taxon>Fomitopsis</taxon>
    </lineage>
</organism>